<dbReference type="AlphaFoldDB" id="A0A1G7VY81"/>
<accession>A0A1G7VY81</accession>
<sequence>MNTNTNKFFLLLFTLIYCVSCSQNKENHSIIQDNTTTMKNDNKDKNMKEIENQIKLQRSYTCGDISESDEYVFSKKDLDILLPLIEEMLQSNGYMKPDYAKFKEVIERKFHINIDETSDDIFIINRNDFVQYKGSLDENLYDLCLTNLFIDKKRKFVTPMLLLENIYDSKSQKIKQNLKISLFNKYLFNNDKSGVSYLVNNESEFMYDILVLFRFDDIVKSNKKSLNIFYSNMEMGDKYKIGDVIFNKNKKENLFICNNLLSTFSDLFNENKEIQKILPLKYYSSRLIDNQRKDIFKEKEKMKILAYLANIYDSLFKQYHHDGQNWGEMTILADYRDYLDKEEWEKVKQEYQKNNYYNLPNLKAMVDYADMFDSVGAPD</sequence>
<protein>
    <submittedName>
        <fullName evidence="1">Uncharacterized protein</fullName>
    </submittedName>
</protein>
<dbReference type="Proteomes" id="UP000199203">
    <property type="component" value="Unassembled WGS sequence"/>
</dbReference>
<dbReference type="STRING" id="454006.SAMN05421825_3752"/>
<evidence type="ECO:0000313" key="1">
    <source>
        <dbReference type="EMBL" id="SDG64621.1"/>
    </source>
</evidence>
<name>A0A1G7VY81_9FLAO</name>
<evidence type="ECO:0000313" key="2">
    <source>
        <dbReference type="Proteomes" id="UP000199203"/>
    </source>
</evidence>
<proteinExistence type="predicted"/>
<dbReference type="EMBL" id="FNBH01000006">
    <property type="protein sequence ID" value="SDG64621.1"/>
    <property type="molecule type" value="Genomic_DNA"/>
</dbReference>
<keyword evidence="2" id="KW-1185">Reference proteome</keyword>
<organism evidence="1 2">
    <name type="scientific">Epilithonimonas hungarica</name>
    <dbReference type="NCBI Taxonomy" id="454006"/>
    <lineage>
        <taxon>Bacteria</taxon>
        <taxon>Pseudomonadati</taxon>
        <taxon>Bacteroidota</taxon>
        <taxon>Flavobacteriia</taxon>
        <taxon>Flavobacteriales</taxon>
        <taxon>Weeksellaceae</taxon>
        <taxon>Chryseobacterium group</taxon>
        <taxon>Epilithonimonas</taxon>
    </lineage>
</organism>
<reference evidence="2" key="1">
    <citation type="submission" date="2016-10" db="EMBL/GenBank/DDBJ databases">
        <authorList>
            <person name="Varghese N."/>
            <person name="Submissions S."/>
        </authorList>
    </citation>
    <scope>NUCLEOTIDE SEQUENCE [LARGE SCALE GENOMIC DNA]</scope>
    <source>
        <strain evidence="2">DSM 19684</strain>
    </source>
</reference>
<gene>
    <name evidence="1" type="ORF">SAMN05421825_3752</name>
</gene>